<evidence type="ECO:0000313" key="4">
    <source>
        <dbReference type="Proteomes" id="UP001437256"/>
    </source>
</evidence>
<organism evidence="3 4">
    <name type="scientific">Marasmius tenuissimus</name>
    <dbReference type="NCBI Taxonomy" id="585030"/>
    <lineage>
        <taxon>Eukaryota</taxon>
        <taxon>Fungi</taxon>
        <taxon>Dikarya</taxon>
        <taxon>Basidiomycota</taxon>
        <taxon>Agaricomycotina</taxon>
        <taxon>Agaricomycetes</taxon>
        <taxon>Agaricomycetidae</taxon>
        <taxon>Agaricales</taxon>
        <taxon>Marasmiineae</taxon>
        <taxon>Marasmiaceae</taxon>
        <taxon>Marasmius</taxon>
    </lineage>
</organism>
<evidence type="ECO:0000256" key="2">
    <source>
        <dbReference type="SAM" id="SignalP"/>
    </source>
</evidence>
<name>A0ABR2ZPZ1_9AGAR</name>
<comment type="caution">
    <text evidence="3">The sequence shown here is derived from an EMBL/GenBank/DDBJ whole genome shotgun (WGS) entry which is preliminary data.</text>
</comment>
<keyword evidence="2" id="KW-0732">Signal</keyword>
<sequence>MAGGFGNLCFASLDLLCTISHGILQAKNASSSSPPPSVQPVAQSIPAPWIPAAPKSALPPISVELLAPFGTDPMAPSASASMMALYHTGDWSMAVGRTMLDSITKNMESWLIMGPKTPGLVILEHESADQTVKAFTDSFPKISNNGWRAESLSKILGSVYQNVQGGVVTPDNVYNYNGAASLTSGASPTQSTNSTLVGGSKAPVPTKVNRSSASTSKLASTTARPQNSASAS</sequence>
<feature type="compositionally biased region" description="Low complexity" evidence="1">
    <location>
        <begin position="211"/>
        <end position="223"/>
    </location>
</feature>
<reference evidence="3 4" key="1">
    <citation type="submission" date="2024-05" db="EMBL/GenBank/DDBJ databases">
        <title>A draft genome resource for the thread blight pathogen Marasmius tenuissimus strain MS-2.</title>
        <authorList>
            <person name="Yulfo-Soto G.E."/>
            <person name="Baruah I.K."/>
            <person name="Amoako-Attah I."/>
            <person name="Bukari Y."/>
            <person name="Meinhardt L.W."/>
            <person name="Bailey B.A."/>
            <person name="Cohen S.P."/>
        </authorList>
    </citation>
    <scope>NUCLEOTIDE SEQUENCE [LARGE SCALE GENOMIC DNA]</scope>
    <source>
        <strain evidence="3 4">MS-2</strain>
    </source>
</reference>
<feature type="region of interest" description="Disordered" evidence="1">
    <location>
        <begin position="182"/>
        <end position="232"/>
    </location>
</feature>
<dbReference type="EMBL" id="JBBXMP010000081">
    <property type="protein sequence ID" value="KAL0063473.1"/>
    <property type="molecule type" value="Genomic_DNA"/>
</dbReference>
<feature type="signal peptide" evidence="2">
    <location>
        <begin position="1"/>
        <end position="25"/>
    </location>
</feature>
<protein>
    <submittedName>
        <fullName evidence="3">Uncharacterized protein</fullName>
    </submittedName>
</protein>
<evidence type="ECO:0000256" key="1">
    <source>
        <dbReference type="SAM" id="MobiDB-lite"/>
    </source>
</evidence>
<accession>A0ABR2ZPZ1</accession>
<gene>
    <name evidence="3" type="ORF">AAF712_009677</name>
</gene>
<evidence type="ECO:0000313" key="3">
    <source>
        <dbReference type="EMBL" id="KAL0063473.1"/>
    </source>
</evidence>
<proteinExistence type="predicted"/>
<feature type="chain" id="PRO_5045949384" evidence="2">
    <location>
        <begin position="26"/>
        <end position="232"/>
    </location>
</feature>
<dbReference type="Proteomes" id="UP001437256">
    <property type="component" value="Unassembled WGS sequence"/>
</dbReference>
<feature type="compositionally biased region" description="Polar residues" evidence="1">
    <location>
        <begin position="182"/>
        <end position="197"/>
    </location>
</feature>
<keyword evidence="4" id="KW-1185">Reference proteome</keyword>